<evidence type="ECO:0000313" key="6">
    <source>
        <dbReference type="Proteomes" id="UP001357485"/>
    </source>
</evidence>
<dbReference type="InterPro" id="IPR025110">
    <property type="entry name" value="AMP-bd_C"/>
</dbReference>
<dbReference type="Gene3D" id="3.40.50.12780">
    <property type="entry name" value="N-terminal domain of ligase-like"/>
    <property type="match status" value="1"/>
</dbReference>
<feature type="domain" description="AMP-binding enzyme C-terminal" evidence="4">
    <location>
        <begin position="461"/>
        <end position="540"/>
    </location>
</feature>
<comment type="similarity">
    <text evidence="1">Belongs to the ATP-dependent AMP-binding enzyme family.</text>
</comment>
<dbReference type="EMBL" id="JAVRRA010016431">
    <property type="protein sequence ID" value="KAK5202031.1"/>
    <property type="molecule type" value="Genomic_DNA"/>
</dbReference>
<dbReference type="InterPro" id="IPR020845">
    <property type="entry name" value="AMP-binding_CS"/>
</dbReference>
<proteinExistence type="inferred from homology"/>
<comment type="caution">
    <text evidence="5">The sequence shown here is derived from an EMBL/GenBank/DDBJ whole genome shotgun (WGS) entry which is preliminary data.</text>
</comment>
<name>A0ABR0LQW0_9PEZI</name>
<evidence type="ECO:0008006" key="7">
    <source>
        <dbReference type="Google" id="ProtNLM"/>
    </source>
</evidence>
<dbReference type="Pfam" id="PF00501">
    <property type="entry name" value="AMP-binding"/>
    <property type="match status" value="1"/>
</dbReference>
<protein>
    <recommendedName>
        <fullName evidence="7">AMP-dependent synthetase/ligase domain-containing protein</fullName>
    </recommendedName>
</protein>
<evidence type="ECO:0000256" key="1">
    <source>
        <dbReference type="ARBA" id="ARBA00006432"/>
    </source>
</evidence>
<evidence type="ECO:0000256" key="2">
    <source>
        <dbReference type="ARBA" id="ARBA00022598"/>
    </source>
</evidence>
<dbReference type="PROSITE" id="PS00455">
    <property type="entry name" value="AMP_BINDING"/>
    <property type="match status" value="1"/>
</dbReference>
<dbReference type="InterPro" id="IPR045851">
    <property type="entry name" value="AMP-bd_C_sf"/>
</dbReference>
<reference evidence="5 6" key="1">
    <citation type="submission" date="2023-08" db="EMBL/GenBank/DDBJ databases">
        <title>Black Yeasts Isolated from many extreme environments.</title>
        <authorList>
            <person name="Coleine C."/>
            <person name="Stajich J.E."/>
            <person name="Selbmann L."/>
        </authorList>
    </citation>
    <scope>NUCLEOTIDE SEQUENCE [LARGE SCALE GENOMIC DNA]</scope>
    <source>
        <strain evidence="5 6">CCFEE 536</strain>
    </source>
</reference>
<dbReference type="PANTHER" id="PTHR24096:SF149">
    <property type="entry name" value="AMP-BINDING DOMAIN-CONTAINING PROTEIN-RELATED"/>
    <property type="match status" value="1"/>
</dbReference>
<feature type="domain" description="AMP-dependent synthetase/ligase" evidence="3">
    <location>
        <begin position="42"/>
        <end position="411"/>
    </location>
</feature>
<dbReference type="InterPro" id="IPR000873">
    <property type="entry name" value="AMP-dep_synth/lig_dom"/>
</dbReference>
<dbReference type="Proteomes" id="UP001357485">
    <property type="component" value="Unassembled WGS sequence"/>
</dbReference>
<evidence type="ECO:0000313" key="5">
    <source>
        <dbReference type="EMBL" id="KAK5202031.1"/>
    </source>
</evidence>
<dbReference type="Pfam" id="PF13193">
    <property type="entry name" value="AMP-binding_C"/>
    <property type="match status" value="1"/>
</dbReference>
<keyword evidence="2" id="KW-0436">Ligase</keyword>
<evidence type="ECO:0000259" key="4">
    <source>
        <dbReference type="Pfam" id="PF13193"/>
    </source>
</evidence>
<accession>A0ABR0LQW0</accession>
<gene>
    <name evidence="5" type="ORF">LTR16_000648</name>
</gene>
<dbReference type="PANTHER" id="PTHR24096">
    <property type="entry name" value="LONG-CHAIN-FATTY-ACID--COA LIGASE"/>
    <property type="match status" value="1"/>
</dbReference>
<dbReference type="Gene3D" id="3.30.300.30">
    <property type="match status" value="1"/>
</dbReference>
<dbReference type="InterPro" id="IPR042099">
    <property type="entry name" value="ANL_N_sf"/>
</dbReference>
<sequence>MQYLPEKDYDLPCIDLLSLIFDSELAWTQEDTVLHAEAAIVTNHVTKAEARSWTQRLAHVWRNRFGIGEHGPGKNVVLCASSNQVFLPLIFYSVIAAGGVYSAASASLTPSELAEQMEHGGTDVIVACPETRETVTLAARLCGIPLSRILVLESMGNKRSLSTVADGEDNLMRSMHKLDWERITDAETLEQRLICLLYSSGTTGPPKGVMISNMNMVSEAILPQYMIRAYLARRKDADPNFSFDYRTLAHLPAAHVAGCQGYFSNPAIAGGPVYWMPKFNLPDFLKYCESLKISYLSTVPPIYLLIAKSPLVKDQFKYLVHAQSGAAPMGSELQTLTQKRLGCFVSQTWGLTESTGGFTTMPWDRNDLTGSISPILPNTRVRIVGEDERDADEGSRGEILIKGPIVTKGYFKDPEATANAFTAEGWFRTGDVGLRKNGMFYIVDRKKELIKYKGLQVAPAELEALLLGLEKVQDVAVIGIPDPDGSGNELPRAYVVMGTGPGSLSAEQIKAHVKSNLAQHKQLRGGVVFVDVIPRNASGKILRRKLREDAQRESRRQGQAQPKL</sequence>
<keyword evidence="6" id="KW-1185">Reference proteome</keyword>
<dbReference type="SUPFAM" id="SSF56801">
    <property type="entry name" value="Acetyl-CoA synthetase-like"/>
    <property type="match status" value="1"/>
</dbReference>
<evidence type="ECO:0000259" key="3">
    <source>
        <dbReference type="Pfam" id="PF00501"/>
    </source>
</evidence>
<organism evidence="5 6">
    <name type="scientific">Cryomyces antarcticus</name>
    <dbReference type="NCBI Taxonomy" id="329879"/>
    <lineage>
        <taxon>Eukaryota</taxon>
        <taxon>Fungi</taxon>
        <taxon>Dikarya</taxon>
        <taxon>Ascomycota</taxon>
        <taxon>Pezizomycotina</taxon>
        <taxon>Dothideomycetes</taxon>
        <taxon>Dothideomycetes incertae sedis</taxon>
        <taxon>Cryomyces</taxon>
    </lineage>
</organism>